<comment type="similarity">
    <text evidence="2">Belongs to the phosphohexose mutase family.</text>
</comment>
<reference evidence="13" key="1">
    <citation type="submission" date="2019-08" db="EMBL/GenBank/DDBJ databases">
        <title>Arthrobacter sp. nov., isolated from plateau pika and Tibetan wild ass.</title>
        <authorList>
            <person name="Ge Y."/>
        </authorList>
    </citation>
    <scope>NUCLEOTIDE SEQUENCE [LARGE SCALE GENOMIC DNA]</scope>
    <source>
        <strain evidence="13">HF-1365</strain>
    </source>
</reference>
<evidence type="ECO:0000256" key="3">
    <source>
        <dbReference type="ARBA" id="ARBA00022553"/>
    </source>
</evidence>
<dbReference type="PROSITE" id="PS00710">
    <property type="entry name" value="PGM_PMM"/>
    <property type="match status" value="1"/>
</dbReference>
<evidence type="ECO:0000256" key="5">
    <source>
        <dbReference type="ARBA" id="ARBA00022842"/>
    </source>
</evidence>
<dbReference type="InterPro" id="IPR005841">
    <property type="entry name" value="Alpha-D-phosphohexomutase_SF"/>
</dbReference>
<dbReference type="GO" id="GO:0008973">
    <property type="term" value="F:phosphopentomutase activity"/>
    <property type="evidence" value="ECO:0007669"/>
    <property type="project" value="TreeGrafter"/>
</dbReference>
<dbReference type="InterPro" id="IPR005835">
    <property type="entry name" value="NTP_transferase_dom"/>
</dbReference>
<dbReference type="Gene3D" id="3.40.120.10">
    <property type="entry name" value="Alpha-D-Glucose-1,6-Bisphosphate, subunit A, domain 3"/>
    <property type="match status" value="3"/>
</dbReference>
<keyword evidence="6" id="KW-0413">Isomerase</keyword>
<evidence type="ECO:0000256" key="4">
    <source>
        <dbReference type="ARBA" id="ARBA00022723"/>
    </source>
</evidence>
<dbReference type="InterPro" id="IPR016066">
    <property type="entry name" value="A-D-PHexomutase_CS"/>
</dbReference>
<dbReference type="InterPro" id="IPR014710">
    <property type="entry name" value="RmlC-like_jellyroll"/>
</dbReference>
<dbReference type="GO" id="GO:0006166">
    <property type="term" value="P:purine ribonucleoside salvage"/>
    <property type="evidence" value="ECO:0007669"/>
    <property type="project" value="TreeGrafter"/>
</dbReference>
<dbReference type="InterPro" id="IPR016055">
    <property type="entry name" value="A-D-PHexomutase_a/b/a-I/II/III"/>
</dbReference>
<evidence type="ECO:0000313" key="13">
    <source>
        <dbReference type="Proteomes" id="UP000470010"/>
    </source>
</evidence>
<organism evidence="12 13">
    <name type="scientific">Enorma shizhengliae</name>
    <dbReference type="NCBI Taxonomy" id="2606615"/>
    <lineage>
        <taxon>Bacteria</taxon>
        <taxon>Bacillati</taxon>
        <taxon>Actinomycetota</taxon>
        <taxon>Coriobacteriia</taxon>
        <taxon>Coriobacteriales</taxon>
        <taxon>Coriobacteriaceae</taxon>
        <taxon>Enorma</taxon>
    </lineage>
</organism>
<dbReference type="InterPro" id="IPR005845">
    <property type="entry name" value="A-D-PHexomutase_a/b/a-II"/>
</dbReference>
<evidence type="ECO:0000259" key="8">
    <source>
        <dbReference type="Pfam" id="PF00483"/>
    </source>
</evidence>
<dbReference type="Pfam" id="PF00483">
    <property type="entry name" value="NTP_transferase"/>
    <property type="match status" value="1"/>
</dbReference>
<dbReference type="Gene3D" id="3.30.310.50">
    <property type="entry name" value="Alpha-D-phosphohexomutase, C-terminal domain"/>
    <property type="match status" value="1"/>
</dbReference>
<dbReference type="PANTHER" id="PTHR45745:SF1">
    <property type="entry name" value="PHOSPHOGLUCOMUTASE 2B-RELATED"/>
    <property type="match status" value="1"/>
</dbReference>
<dbReference type="SUPFAM" id="SSF51182">
    <property type="entry name" value="RmlC-like cupins"/>
    <property type="match status" value="1"/>
</dbReference>
<dbReference type="Gene3D" id="3.90.550.10">
    <property type="entry name" value="Spore Coat Polysaccharide Biosynthesis Protein SpsA, Chain A"/>
    <property type="match status" value="1"/>
</dbReference>
<dbReference type="SUPFAM" id="SSF53448">
    <property type="entry name" value="Nucleotide-diphospho-sugar transferases"/>
    <property type="match status" value="1"/>
</dbReference>
<evidence type="ECO:0000259" key="9">
    <source>
        <dbReference type="Pfam" id="PF02878"/>
    </source>
</evidence>
<name>A0A7K0G7B0_9ACTN</name>
<proteinExistence type="inferred from homology"/>
<dbReference type="Gene3D" id="2.60.120.10">
    <property type="entry name" value="Jelly Rolls"/>
    <property type="match status" value="1"/>
</dbReference>
<dbReference type="Pfam" id="PF02879">
    <property type="entry name" value="PGM_PMM_II"/>
    <property type="match status" value="1"/>
</dbReference>
<keyword evidence="5" id="KW-0460">Magnesium</keyword>
<feature type="domain" description="Alpha-D-phosphohexomutase alpha/beta/alpha" evidence="9">
    <location>
        <begin position="482"/>
        <end position="617"/>
    </location>
</feature>
<dbReference type="GO" id="GO:0000287">
    <property type="term" value="F:magnesium ion binding"/>
    <property type="evidence" value="ECO:0007669"/>
    <property type="project" value="InterPro"/>
</dbReference>
<evidence type="ECO:0000256" key="1">
    <source>
        <dbReference type="ARBA" id="ARBA00001946"/>
    </source>
</evidence>
<accession>A0A7K0G7B0</accession>
<comment type="caution">
    <text evidence="12">The sequence shown here is derived from an EMBL/GenBank/DDBJ whole genome shotgun (WGS) entry which is preliminary data.</text>
</comment>
<evidence type="ECO:0008006" key="14">
    <source>
        <dbReference type="Google" id="ProtNLM"/>
    </source>
</evidence>
<dbReference type="SUPFAM" id="SSF55957">
    <property type="entry name" value="Phosphoglucomutase, C-terminal domain"/>
    <property type="match status" value="1"/>
</dbReference>
<dbReference type="InterPro" id="IPR011051">
    <property type="entry name" value="RmlC_Cupin_sf"/>
</dbReference>
<dbReference type="AlphaFoldDB" id="A0A7K0G7B0"/>
<dbReference type="Pfam" id="PF00408">
    <property type="entry name" value="PGM_PMM_IV"/>
    <property type="match status" value="1"/>
</dbReference>
<keyword evidence="3" id="KW-0597">Phosphoprotein</keyword>
<gene>
    <name evidence="12" type="ORF">GJE22_03550</name>
</gene>
<evidence type="ECO:0000259" key="11">
    <source>
        <dbReference type="Pfam" id="PF02880"/>
    </source>
</evidence>
<dbReference type="InterPro" id="IPR005846">
    <property type="entry name" value="A-D-PHexomutase_a/b/a-III"/>
</dbReference>
<dbReference type="InterPro" id="IPR005844">
    <property type="entry name" value="A-D-PHexomutase_a/b/a-I"/>
</dbReference>
<evidence type="ECO:0000259" key="7">
    <source>
        <dbReference type="Pfam" id="PF00408"/>
    </source>
</evidence>
<dbReference type="PANTHER" id="PTHR45745">
    <property type="entry name" value="PHOSPHOMANNOMUTASE 45A"/>
    <property type="match status" value="1"/>
</dbReference>
<dbReference type="SUPFAM" id="SSF53738">
    <property type="entry name" value="Phosphoglucomutase, first 3 domains"/>
    <property type="match status" value="3"/>
</dbReference>
<dbReference type="CDD" id="cd05799">
    <property type="entry name" value="PGM2"/>
    <property type="match status" value="1"/>
</dbReference>
<protein>
    <recommendedName>
        <fullName evidence="14">Phosphoglucomutase</fullName>
    </recommendedName>
</protein>
<dbReference type="Pfam" id="PF02878">
    <property type="entry name" value="PGM_PMM_I"/>
    <property type="match status" value="1"/>
</dbReference>
<feature type="domain" description="Nucleotidyl transferase" evidence="8">
    <location>
        <begin position="3"/>
        <end position="269"/>
    </location>
</feature>
<evidence type="ECO:0000259" key="10">
    <source>
        <dbReference type="Pfam" id="PF02879"/>
    </source>
</evidence>
<keyword evidence="4" id="KW-0479">Metal-binding</keyword>
<dbReference type="RefSeq" id="WP_144687835.1">
    <property type="nucleotide sequence ID" value="NZ_VLLQ01000002.1"/>
</dbReference>
<feature type="domain" description="Alpha-D-phosphohexomutase alpha/beta/alpha" evidence="11">
    <location>
        <begin position="761"/>
        <end position="881"/>
    </location>
</feature>
<dbReference type="PRINTS" id="PR00509">
    <property type="entry name" value="PGMPMM"/>
</dbReference>
<dbReference type="Proteomes" id="UP000470010">
    <property type="component" value="Unassembled WGS sequence"/>
</dbReference>
<dbReference type="GO" id="GO:0005975">
    <property type="term" value="P:carbohydrate metabolic process"/>
    <property type="evidence" value="ECO:0007669"/>
    <property type="project" value="InterPro"/>
</dbReference>
<evidence type="ECO:0000256" key="2">
    <source>
        <dbReference type="ARBA" id="ARBA00010231"/>
    </source>
</evidence>
<feature type="domain" description="Alpha-D-phosphohexomutase C-terminal" evidence="7">
    <location>
        <begin position="957"/>
        <end position="989"/>
    </location>
</feature>
<evidence type="ECO:0000313" key="12">
    <source>
        <dbReference type="EMBL" id="MRX79683.1"/>
    </source>
</evidence>
<keyword evidence="13" id="KW-1185">Reference proteome</keyword>
<comment type="cofactor">
    <cofactor evidence="1">
        <name>Mg(2+)</name>
        <dbReference type="ChEBI" id="CHEBI:18420"/>
    </cofactor>
</comment>
<sequence length="1013" mass="108795">MNVILLSGGSGTRLWPLSNSVRSKQFLKVLKDENGSPCSMVQRVFRQIERTRLAQGGHLLVATSGEQAGQIRAQLGETVEVVAEPERRDTMPAILLSCAYLASRFGCEPNEPVLVMPIDPYVSDSYFERAKLVGEAASEGLSDVVLMGVEPTYPSAKYGYIIPKQEGIGRSIPVERFIEKPSEEDAATLIERGALWNCGIFGFKLGYVLSILERILGAASFDEVRSRYSELEKISFDYGVTEKAKHVSVVGYSGSWKDIGTWNTLCEEMSDPVSGHAVLGEGCEGVHVVNELDMPVVALGLKNVVIAATRDGILVSDKDASSHNKPYVERAQADHPMHQEYKWGRIEVLDEEPVGEMADGVSVERVFVRSGCSLSGAVARATVSIAISTGTGDVVINGTSHSLHAGFAIAVPEGGEYRIEASTDISMVRITVKGSPSFRTDGEVSDEFQRWFDSSTDADRHELECLAGDQAKLRDCFYRDLSFGTGGARGLVGPGPNRLNKTTVGRLAQALANYLCEQEVAPIVVLARDSRLSGEAFEGRVAAVLAANGVRVLRFSTPTPTPTLSFAVRDLSASAGVVITASHNPAEYNGFKVYGPDGCQATDTLAGEIQRRADQIDPFGDVKLIDFEFAIRNGLIDTVDDGVLERYANAVLAQSRGIDCSGLKVAYTPLCGTGLRLLDHILSRAGLSQSNRSLCVVSSQREPDGRFPTCPIPNPEIQEALSELKIEMAASGCELGIATDPDADRLGVVVRHESELCALTGNELGAVLLDWVCAREASSGHNPAGRVVVATVVTSPLVAAVAAKWGLELRLTLTGFKYCGEQIGLLESEGREYDFLMGIEESYGLLAGSYARDKDGLVAALLACEATADLASRGMDLIDALKKLQNEVGFYSDRQISVPFSGPGGAEEMRSAMRALRLKPPVFIAGIEVESSVDYVGGSPMLIVNGKQDTTHQILPPSDVLQFSLSDGSRVVIRPSGTEPKLKLYLSARGSSFAEAMSHISNIENAVRRLVGA</sequence>
<dbReference type="EMBL" id="VTFZ01000002">
    <property type="protein sequence ID" value="MRX79683.1"/>
    <property type="molecule type" value="Genomic_DNA"/>
</dbReference>
<dbReference type="Pfam" id="PF02880">
    <property type="entry name" value="PGM_PMM_III"/>
    <property type="match status" value="1"/>
</dbReference>
<feature type="domain" description="Alpha-D-phosphohexomutase alpha/beta/alpha" evidence="10">
    <location>
        <begin position="646"/>
        <end position="749"/>
    </location>
</feature>
<dbReference type="InterPro" id="IPR005843">
    <property type="entry name" value="A-D-PHexomutase_C"/>
</dbReference>
<dbReference type="InterPro" id="IPR029044">
    <property type="entry name" value="Nucleotide-diphossugar_trans"/>
</dbReference>
<dbReference type="InterPro" id="IPR036900">
    <property type="entry name" value="A-D-PHexomutase_C_sf"/>
</dbReference>
<evidence type="ECO:0000256" key="6">
    <source>
        <dbReference type="ARBA" id="ARBA00023235"/>
    </source>
</evidence>